<organism evidence="1 2">
    <name type="scientific">Persea americana</name>
    <name type="common">Avocado</name>
    <dbReference type="NCBI Taxonomy" id="3435"/>
    <lineage>
        <taxon>Eukaryota</taxon>
        <taxon>Viridiplantae</taxon>
        <taxon>Streptophyta</taxon>
        <taxon>Embryophyta</taxon>
        <taxon>Tracheophyta</taxon>
        <taxon>Spermatophyta</taxon>
        <taxon>Magnoliopsida</taxon>
        <taxon>Magnoliidae</taxon>
        <taxon>Laurales</taxon>
        <taxon>Lauraceae</taxon>
        <taxon>Persea</taxon>
    </lineage>
</organism>
<evidence type="ECO:0000313" key="2">
    <source>
        <dbReference type="Proteomes" id="UP001234297"/>
    </source>
</evidence>
<comment type="caution">
    <text evidence="1">The sequence shown here is derived from an EMBL/GenBank/DDBJ whole genome shotgun (WGS) entry which is preliminary data.</text>
</comment>
<name>A0ACC2M4R4_PERAE</name>
<evidence type="ECO:0000313" key="1">
    <source>
        <dbReference type="EMBL" id="KAJ8640413.1"/>
    </source>
</evidence>
<gene>
    <name evidence="1" type="ORF">MRB53_017107</name>
</gene>
<protein>
    <submittedName>
        <fullName evidence="1">Uncharacterized protein</fullName>
    </submittedName>
</protein>
<dbReference type="EMBL" id="CM056813">
    <property type="protein sequence ID" value="KAJ8640413.1"/>
    <property type="molecule type" value="Genomic_DNA"/>
</dbReference>
<keyword evidence="2" id="KW-1185">Reference proteome</keyword>
<proteinExistence type="predicted"/>
<dbReference type="Proteomes" id="UP001234297">
    <property type="component" value="Chromosome 5"/>
</dbReference>
<sequence>MVLPLWSIKNRFMVSDSGGRQDGLCRLQFPSKVYTSGVSPHSFQSSFHLFDRVLIRTYCVLEWNEVKDVMKDIIRKLPDTVILIFMVSHAMVGH</sequence>
<accession>A0ACC2M4R4</accession>
<reference evidence="1 2" key="1">
    <citation type="journal article" date="2022" name="Hortic Res">
        <title>A haplotype resolved chromosomal level avocado genome allows analysis of novel avocado genes.</title>
        <authorList>
            <person name="Nath O."/>
            <person name="Fletcher S.J."/>
            <person name="Hayward A."/>
            <person name="Shaw L.M."/>
            <person name="Masouleh A.K."/>
            <person name="Furtado A."/>
            <person name="Henry R.J."/>
            <person name="Mitter N."/>
        </authorList>
    </citation>
    <scope>NUCLEOTIDE SEQUENCE [LARGE SCALE GENOMIC DNA]</scope>
    <source>
        <strain evidence="2">cv. Hass</strain>
    </source>
</reference>